<dbReference type="SUPFAM" id="SSF47336">
    <property type="entry name" value="ACP-like"/>
    <property type="match status" value="1"/>
</dbReference>
<evidence type="ECO:0000313" key="2">
    <source>
        <dbReference type="EMBL" id="MCR2833682.1"/>
    </source>
</evidence>
<reference evidence="2 3" key="1">
    <citation type="submission" date="2022-08" db="EMBL/GenBank/DDBJ databases">
        <title>Polyphasic taxonomy analysis of Qipengyuania sp.RS5-5.</title>
        <authorList>
            <person name="Xamxidin M."/>
            <person name="Wu M."/>
        </authorList>
    </citation>
    <scope>NUCLEOTIDE SEQUENCE [LARGE SCALE GENOMIC DNA]</scope>
    <source>
        <strain evidence="2 3">RS5-5</strain>
    </source>
</reference>
<dbReference type="InterPro" id="IPR036736">
    <property type="entry name" value="ACP-like_sf"/>
</dbReference>
<dbReference type="Proteomes" id="UP001206067">
    <property type="component" value="Unassembled WGS sequence"/>
</dbReference>
<protein>
    <submittedName>
        <fullName evidence="2">Phosphopantetheine-binding protein</fullName>
    </submittedName>
</protein>
<dbReference type="RefSeq" id="WP_257595460.1">
    <property type="nucleotide sequence ID" value="NZ_JANKHH010000004.1"/>
</dbReference>
<dbReference type="Pfam" id="PF00550">
    <property type="entry name" value="PP-binding"/>
    <property type="match status" value="1"/>
</dbReference>
<proteinExistence type="predicted"/>
<keyword evidence="3" id="KW-1185">Reference proteome</keyword>
<gene>
    <name evidence="2" type="ORF">NSO95_06965</name>
</gene>
<evidence type="ECO:0000313" key="3">
    <source>
        <dbReference type="Proteomes" id="UP001206067"/>
    </source>
</evidence>
<accession>A0ABT1XQ14</accession>
<feature type="domain" description="Carrier" evidence="1">
    <location>
        <begin position="19"/>
        <end position="100"/>
    </location>
</feature>
<dbReference type="InterPro" id="IPR009081">
    <property type="entry name" value="PP-bd_ACP"/>
</dbReference>
<name>A0ABT1XQ14_9SPHN</name>
<dbReference type="EMBL" id="JANKHH010000004">
    <property type="protein sequence ID" value="MCR2833682.1"/>
    <property type="molecule type" value="Genomic_DNA"/>
</dbReference>
<sequence length="103" mass="11291">MTGSTEQDHQRRGLPPSRQAIDDKLRAIIADVLGLDRETVEAFDGETGLFGHLPELDSMAVAGLLTEMEDRLDIVIEDDDVDGEMLETYGALLAFAEMKVIEG</sequence>
<comment type="caution">
    <text evidence="2">The sequence shown here is derived from an EMBL/GenBank/DDBJ whole genome shotgun (WGS) entry which is preliminary data.</text>
</comment>
<organism evidence="2 3">
    <name type="scientific">Parerythrobacter lacustris</name>
    <dbReference type="NCBI Taxonomy" id="2969984"/>
    <lineage>
        <taxon>Bacteria</taxon>
        <taxon>Pseudomonadati</taxon>
        <taxon>Pseudomonadota</taxon>
        <taxon>Alphaproteobacteria</taxon>
        <taxon>Sphingomonadales</taxon>
        <taxon>Erythrobacteraceae</taxon>
        <taxon>Parerythrobacter</taxon>
    </lineage>
</organism>
<dbReference type="Gene3D" id="1.10.1200.10">
    <property type="entry name" value="ACP-like"/>
    <property type="match status" value="1"/>
</dbReference>
<dbReference type="PROSITE" id="PS50075">
    <property type="entry name" value="CARRIER"/>
    <property type="match status" value="1"/>
</dbReference>
<evidence type="ECO:0000259" key="1">
    <source>
        <dbReference type="PROSITE" id="PS50075"/>
    </source>
</evidence>